<feature type="domain" description="GW" evidence="18">
    <location>
        <begin position="685"/>
        <end position="759"/>
    </location>
</feature>
<evidence type="ECO:0000256" key="2">
    <source>
        <dbReference type="ARBA" id="ARBA00004613"/>
    </source>
</evidence>
<evidence type="ECO:0000256" key="4">
    <source>
        <dbReference type="ARBA" id="ARBA00007974"/>
    </source>
</evidence>
<gene>
    <name evidence="19" type="ORF">HR081_09505</name>
</gene>
<feature type="compositionally biased region" description="Low complexity" evidence="16">
    <location>
        <begin position="88"/>
        <end position="112"/>
    </location>
</feature>
<dbReference type="CDD" id="cd06583">
    <property type="entry name" value="PGRP"/>
    <property type="match status" value="1"/>
</dbReference>
<comment type="caution">
    <text evidence="19">The sequence shown here is derived from an EMBL/GenBank/DDBJ whole genome shotgun (WGS) entry which is preliminary data.</text>
</comment>
<dbReference type="InterPro" id="IPR016641">
    <property type="entry name" value="EGD2/NACA0like"/>
</dbReference>
<dbReference type="Gene3D" id="1.10.530.10">
    <property type="match status" value="1"/>
</dbReference>
<dbReference type="InterPro" id="IPR002901">
    <property type="entry name" value="MGlyc_endo_b_GlcNAc-like_dom"/>
</dbReference>
<proteinExistence type="inferred from homology"/>
<evidence type="ECO:0000256" key="14">
    <source>
        <dbReference type="ARBA" id="ARBA00023316"/>
    </source>
</evidence>
<comment type="catalytic activity">
    <reaction evidence="15">
        <text>an N(4)-(oligosaccharide-(1-&gt;3)-[oligosaccharide-(1-&gt;6)]-beta-D-Man-(1-&gt;4)-beta-D-GlcNAc-(1-&gt;4)-alpha-D-GlcNAc)-L-asparaginyl-[protein] + H2O = an oligosaccharide-(1-&gt;3)-[oligosaccharide-(1-&gt;6)]-beta-D-Man-(1-&gt;4)-D-GlcNAc + N(4)-(N-acetyl-beta-D-glucosaminyl)-L-asparaginyl-[protein]</text>
        <dbReference type="Rhea" id="RHEA:73067"/>
        <dbReference type="Rhea" id="RHEA-COMP:12603"/>
        <dbReference type="Rhea" id="RHEA-COMP:18176"/>
        <dbReference type="ChEBI" id="CHEBI:15377"/>
        <dbReference type="ChEBI" id="CHEBI:132248"/>
        <dbReference type="ChEBI" id="CHEBI:192714"/>
        <dbReference type="ChEBI" id="CHEBI:192715"/>
        <dbReference type="EC" id="3.2.1.96"/>
    </reaction>
</comment>
<dbReference type="Proteomes" id="UP000524893">
    <property type="component" value="Unassembled WGS sequence"/>
</dbReference>
<comment type="similarity">
    <text evidence="4">In the C-terminal section; belongs to the glycosyl hydrolase 73 family.</text>
</comment>
<dbReference type="GO" id="GO:0009253">
    <property type="term" value="P:peptidoglycan catabolic process"/>
    <property type="evidence" value="ECO:0007669"/>
    <property type="project" value="InterPro"/>
</dbReference>
<comment type="similarity">
    <text evidence="3">In the N-terminal section; belongs to the N-acetylmuramoyl-L-alanine amidase 2 family.</text>
</comment>
<feature type="region of interest" description="Disordered" evidence="16">
    <location>
        <begin position="28"/>
        <end position="119"/>
    </location>
</feature>
<feature type="domain" description="GW" evidence="18">
    <location>
        <begin position="761"/>
        <end position="835"/>
    </location>
</feature>
<evidence type="ECO:0000256" key="10">
    <source>
        <dbReference type="ARBA" id="ARBA00022729"/>
    </source>
</evidence>
<dbReference type="GO" id="GO:0071555">
    <property type="term" value="P:cell wall organization"/>
    <property type="evidence" value="ECO:0007669"/>
    <property type="project" value="UniProtKB-KW"/>
</dbReference>
<dbReference type="Pfam" id="PF13457">
    <property type="entry name" value="GW"/>
    <property type="match status" value="7"/>
</dbReference>
<dbReference type="SMART" id="SM00047">
    <property type="entry name" value="LYZ2"/>
    <property type="match status" value="1"/>
</dbReference>
<feature type="domain" description="GW" evidence="18">
    <location>
        <begin position="918"/>
        <end position="994"/>
    </location>
</feature>
<evidence type="ECO:0000256" key="7">
    <source>
        <dbReference type="ARBA" id="ARBA00012566"/>
    </source>
</evidence>
<evidence type="ECO:0000256" key="1">
    <source>
        <dbReference type="ARBA" id="ARBA00001561"/>
    </source>
</evidence>
<dbReference type="RefSeq" id="WP_182281042.1">
    <property type="nucleotide sequence ID" value="NZ_JABTCN010000033.1"/>
</dbReference>
<feature type="signal peptide" evidence="17">
    <location>
        <begin position="1"/>
        <end position="29"/>
    </location>
</feature>
<keyword evidence="13" id="KW-0511">Multifunctional enzyme</keyword>
<organism evidence="19 20">
    <name type="scientific">Staphylococcus coagulans</name>
    <dbReference type="NCBI Taxonomy" id="74706"/>
    <lineage>
        <taxon>Bacteria</taxon>
        <taxon>Bacillati</taxon>
        <taxon>Bacillota</taxon>
        <taxon>Bacilli</taxon>
        <taxon>Bacillales</taxon>
        <taxon>Staphylococcaceae</taxon>
        <taxon>Staphylococcus</taxon>
    </lineage>
</organism>
<evidence type="ECO:0000313" key="20">
    <source>
        <dbReference type="Proteomes" id="UP000524893"/>
    </source>
</evidence>
<dbReference type="EMBL" id="JABTCN010000033">
    <property type="protein sequence ID" value="MBA8777111.1"/>
    <property type="molecule type" value="Genomic_DNA"/>
</dbReference>
<evidence type="ECO:0000256" key="12">
    <source>
        <dbReference type="ARBA" id="ARBA00022801"/>
    </source>
</evidence>
<accession>A0A9X0TP82</accession>
<dbReference type="SMART" id="SM00644">
    <property type="entry name" value="Ami_2"/>
    <property type="match status" value="1"/>
</dbReference>
<feature type="compositionally biased region" description="Polar residues" evidence="16">
    <location>
        <begin position="213"/>
        <end position="237"/>
    </location>
</feature>
<keyword evidence="9" id="KW-0964">Secreted</keyword>
<dbReference type="EC" id="3.5.1.28" evidence="6"/>
<dbReference type="InterPro" id="IPR025987">
    <property type="entry name" value="GW_dom"/>
</dbReference>
<feature type="compositionally biased region" description="Polar residues" evidence="16">
    <location>
        <begin position="49"/>
        <end position="68"/>
    </location>
</feature>
<dbReference type="Pfam" id="PF01510">
    <property type="entry name" value="Amidase_2"/>
    <property type="match status" value="1"/>
</dbReference>
<dbReference type="GO" id="GO:0004040">
    <property type="term" value="F:amidase activity"/>
    <property type="evidence" value="ECO:0007669"/>
    <property type="project" value="InterPro"/>
</dbReference>
<dbReference type="SUPFAM" id="SSF82057">
    <property type="entry name" value="Prokaryotic SH3-related domain"/>
    <property type="match status" value="4"/>
</dbReference>
<dbReference type="PROSITE" id="PS51780">
    <property type="entry name" value="GW"/>
    <property type="match status" value="6"/>
</dbReference>
<dbReference type="SUPFAM" id="SSF55846">
    <property type="entry name" value="N-acetylmuramoyl-L-alanine amidase-like"/>
    <property type="match status" value="1"/>
</dbReference>
<feature type="compositionally biased region" description="Polar residues" evidence="16">
    <location>
        <begin position="506"/>
        <end position="530"/>
    </location>
</feature>
<evidence type="ECO:0000256" key="9">
    <source>
        <dbReference type="ARBA" id="ARBA00022525"/>
    </source>
</evidence>
<feature type="domain" description="GW" evidence="18">
    <location>
        <begin position="997"/>
        <end position="1080"/>
    </location>
</feature>
<feature type="compositionally biased region" description="Low complexity" evidence="16">
    <location>
        <begin position="195"/>
        <end position="212"/>
    </location>
</feature>
<sequence>MVKKLGYKTPTIIALTLAGSALTAHEAHAAEQTKAQETPTNILDEHQQVQHANQAKNETKAPTISGTQAYKDPNQVEIEKPTQPKADSSLLEQPSASSSATQQATEQEATSQNDHAQADVAEQPVASPYTAEEIDPHHEAEVSTEAYHAAQDQKTDAQQETPQDVTKSQQSPSDALPKNDSQNVTVRQQSNQASTEQPTTHTQQPTNNTQPTAKTVQSNTTAFSAQERTTVTSNQEKNLARVVARSAEKTPTVKQQSTSTNEKVDINANPNGPTPPRVGGKGGPATVKLEPTNYSVRSVAATPKAYQPQVKSQINNYIRKQKFTVPKYEEDYSSFIPRYGYRYGVGRPEGIIVHDTANDNSTITSEIQYMKNNYQNAFVHGFIDGNRIIETQPTDYLAWGAGPIANQRFIHIELVHVHDYNSFARQMNNFADYAATNLQYYGLKPDSAEYDGKGTVWTHDAVSRYLGGTDHVDPHGYLRAHGYSYDELYDLINEKYQVKMGYASPAGSTSGQTSKPKTQNNNLKVTDNTGYSRISSKNNGLYKTVYDQSGVRTNQTNVTLKVTKKATLNGQSFYLVSTSKNNGLLGWVRSNDVTYQSAQPEKNVKQSYQVKPGTTVYEVPWGTKAQATGTISGSKNQAFKATKEQKVANTNWLYGTVNNLTGWIDASNVVKTPSSSTTAPSSPLKVTSDSGFGRINNKNNGLYKTVYDAKGQPTSATNQTLSVQKKATLNGKSFYLVSDYATGTYVGWVQQKDVDYRAGQAAKNVKQNYTIKPGATLYKVPWGTSAQVAGKVAGKSAQNFAATKSQKVGNLTFVYGTVNQLSGWIDQSLLTQPQEKAAKKATQSVSQIGQLKSSTEGIRASIYDKTAKNAAQFTDRTYKIAKTASNQNRNYVLLQNADGRTPLGWFNANDVILRSLGAEKPMHGQYKVNDKTAGLYSIPWGTAKQRIDALSSTVKNRTFSAVKSVVAGSDTYLFGQVNHKMGWINLKDLKPVASAYTVKSTSATKATKLSQPQDYFVYNGNGYYYAKPNAKVLGSLNAYYETLFKVTSTQKVNGVTWLYGTFENGTQGWIKSGDLRSLLVKYYNANASLKEAVNKQMALSYKPQVQHVPGKWEDANRQEVQTAMDTQNIKNSASGIYQFLKLDQYQGLSADALNRLLAGKGILAGQGAAFAEAAKANNINEIYLISHAFLETGNGTSKLANGGYVDKNNKVITNGPKKYYNMFGIGAVDTDAIRGGFKTAEKYGWDTVKKAIVGGAKFIGQNYIHAGQNTLYRMRWNPQNPATHQYATDIAWADFNAKRMKQFYDQIGEVGKYFDIDLYRQSK</sequence>
<protein>
    <recommendedName>
        <fullName evidence="8">Bifunctional autolysin</fullName>
        <ecNumber evidence="7">3.2.1.96</ecNumber>
        <ecNumber evidence="6">3.5.1.28</ecNumber>
    </recommendedName>
</protein>
<feature type="region of interest" description="Disordered" evidence="16">
    <location>
        <begin position="504"/>
        <end position="530"/>
    </location>
</feature>
<keyword evidence="11" id="KW-0677">Repeat</keyword>
<feature type="compositionally biased region" description="Polar residues" evidence="16">
    <location>
        <begin position="252"/>
        <end position="261"/>
    </location>
</feature>
<dbReference type="InterPro" id="IPR002502">
    <property type="entry name" value="Amidase_domain"/>
</dbReference>
<evidence type="ECO:0000256" key="16">
    <source>
        <dbReference type="SAM" id="MobiDB-lite"/>
    </source>
</evidence>
<dbReference type="EC" id="3.2.1.96" evidence="7"/>
<dbReference type="PANTHER" id="PTHR21713">
    <property type="entry name" value="NASCENT POLYPEPTIDE ASSOCIATED COMPLEX ALPHA SUBUNIT-RELATED"/>
    <property type="match status" value="1"/>
</dbReference>
<dbReference type="GO" id="GO:0005576">
    <property type="term" value="C:extracellular region"/>
    <property type="evidence" value="ECO:0007669"/>
    <property type="project" value="UniProtKB-SubCell"/>
</dbReference>
<evidence type="ECO:0000256" key="8">
    <source>
        <dbReference type="ARBA" id="ARBA00016987"/>
    </source>
</evidence>
<comment type="subcellular location">
    <subcellularLocation>
        <location evidence="2">Secreted</location>
    </subcellularLocation>
</comment>
<comment type="subunit">
    <text evidence="5">Oligomer; forms a ring structure at the cell surface which is important for efficient partitioning of daughter cells after cell division.</text>
</comment>
<dbReference type="Gene3D" id="2.30.30.170">
    <property type="match status" value="7"/>
</dbReference>
<evidence type="ECO:0000256" key="3">
    <source>
        <dbReference type="ARBA" id="ARBA00006088"/>
    </source>
</evidence>
<keyword evidence="12" id="KW-0378">Hydrolase</keyword>
<reference evidence="19 20" key="1">
    <citation type="journal article" date="2020" name="Access Microbiol">
        <title>Isolation and genome sequencing of Staphylococcus schleiferi subspecies coagulans from Antarctic seals.</title>
        <authorList>
            <person name="Foster G."/>
            <person name="Robb A."/>
            <person name="Paterson G.K."/>
        </authorList>
    </citation>
    <scope>NUCLEOTIDE SEQUENCE [LARGE SCALE GENOMIC DNA]</scope>
    <source>
        <strain evidence="19 20">M615/02/4</strain>
    </source>
</reference>
<keyword evidence="10 17" id="KW-0732">Signal</keyword>
<feature type="compositionally biased region" description="Polar residues" evidence="16">
    <location>
        <begin position="158"/>
        <end position="194"/>
    </location>
</feature>
<evidence type="ECO:0000259" key="18">
    <source>
        <dbReference type="PROSITE" id="PS51780"/>
    </source>
</evidence>
<evidence type="ECO:0000256" key="5">
    <source>
        <dbReference type="ARBA" id="ARBA00011697"/>
    </source>
</evidence>
<dbReference type="GO" id="GO:0033925">
    <property type="term" value="F:mannosyl-glycoprotein endo-beta-N-acetylglucosaminidase activity"/>
    <property type="evidence" value="ECO:0007669"/>
    <property type="project" value="UniProtKB-EC"/>
</dbReference>
<dbReference type="GO" id="GO:0008745">
    <property type="term" value="F:N-acetylmuramoyl-L-alanine amidase activity"/>
    <property type="evidence" value="ECO:0007669"/>
    <property type="project" value="UniProtKB-EC"/>
</dbReference>
<feature type="domain" description="GW" evidence="18">
    <location>
        <begin position="600"/>
        <end position="674"/>
    </location>
</feature>
<dbReference type="InterPro" id="IPR038200">
    <property type="entry name" value="GW_dom_sf"/>
</dbReference>
<dbReference type="Gene3D" id="3.40.80.10">
    <property type="entry name" value="Peptidoglycan recognition protein-like"/>
    <property type="match status" value="1"/>
</dbReference>
<evidence type="ECO:0000256" key="6">
    <source>
        <dbReference type="ARBA" id="ARBA00011901"/>
    </source>
</evidence>
<evidence type="ECO:0000256" key="11">
    <source>
        <dbReference type="ARBA" id="ARBA00022737"/>
    </source>
</evidence>
<comment type="catalytic activity">
    <reaction evidence="1">
        <text>Hydrolyzes the link between N-acetylmuramoyl residues and L-amino acid residues in certain cell-wall glycopeptides.</text>
        <dbReference type="EC" id="3.5.1.28"/>
    </reaction>
</comment>
<evidence type="ECO:0000256" key="13">
    <source>
        <dbReference type="ARBA" id="ARBA00023268"/>
    </source>
</evidence>
<evidence type="ECO:0000256" key="15">
    <source>
        <dbReference type="ARBA" id="ARBA00034414"/>
    </source>
</evidence>
<feature type="chain" id="PRO_5040818446" description="Bifunctional autolysin" evidence="17">
    <location>
        <begin position="30"/>
        <end position="1323"/>
    </location>
</feature>
<dbReference type="GO" id="GO:0005854">
    <property type="term" value="C:nascent polypeptide-associated complex"/>
    <property type="evidence" value="ECO:0007669"/>
    <property type="project" value="InterPro"/>
</dbReference>
<dbReference type="Pfam" id="PF01832">
    <property type="entry name" value="Glucosaminidase"/>
    <property type="match status" value="1"/>
</dbReference>
<dbReference type="InterPro" id="IPR036505">
    <property type="entry name" value="Amidase/PGRP_sf"/>
</dbReference>
<keyword evidence="14" id="KW-0961">Cell wall biogenesis/degradation</keyword>
<name>A0A9X0TP82_9STAP</name>
<feature type="domain" description="GW" evidence="18">
    <location>
        <begin position="517"/>
        <end position="598"/>
    </location>
</feature>
<feature type="region of interest" description="Disordered" evidence="16">
    <location>
        <begin position="136"/>
        <end position="282"/>
    </location>
</feature>
<evidence type="ECO:0000313" key="19">
    <source>
        <dbReference type="EMBL" id="MBA8777111.1"/>
    </source>
</evidence>
<evidence type="ECO:0000256" key="17">
    <source>
        <dbReference type="SAM" id="SignalP"/>
    </source>
</evidence>